<name>A0A8B6EG98_MYTGA</name>
<feature type="compositionally biased region" description="Low complexity" evidence="1">
    <location>
        <begin position="299"/>
        <end position="310"/>
    </location>
</feature>
<feature type="region of interest" description="Disordered" evidence="1">
    <location>
        <begin position="452"/>
        <end position="547"/>
    </location>
</feature>
<feature type="compositionally biased region" description="Polar residues" evidence="1">
    <location>
        <begin position="284"/>
        <end position="298"/>
    </location>
</feature>
<evidence type="ECO:0000313" key="4">
    <source>
        <dbReference type="Proteomes" id="UP000596742"/>
    </source>
</evidence>
<proteinExistence type="predicted"/>
<feature type="compositionally biased region" description="Basic and acidic residues" evidence="1">
    <location>
        <begin position="2157"/>
        <end position="2175"/>
    </location>
</feature>
<feature type="region of interest" description="Disordered" evidence="1">
    <location>
        <begin position="62"/>
        <end position="92"/>
    </location>
</feature>
<feature type="compositionally biased region" description="Polar residues" evidence="1">
    <location>
        <begin position="79"/>
        <end position="92"/>
    </location>
</feature>
<sequence length="2546" mass="282373">MGIVTVLLTLLLLSCIYDADSKTKPDDDDPTQNVGQLIETIKTILEIKNDIQRAYENVAKNKKSTGKDDEDCIEIEPGTNPNNSKPITSNNANHSLPFKYSETVDKSPIGNADQTKSTGVEVYDILSKKNNKNDRNSLRIKQAGMKITVNKNIKKSGKTTEDATRKILFFQRNKSVKINLPKKVQPTSSKPANKDSKQPKDPLAPTETDESQPSSAKVHSEIIHDVKNEAVLLKSESLSETPTDRIIMPINSQPTINILKTDTVLPKTTKSVSETAKSERKTSKSPTNSMAQSNVTRNTVSVKPKTTVPKKSYKGSVTSLDDLNSSNSDIILPKTSGLVNKINVISKSTLSSTKQNGIMDGGQKNNIISSGSSATSQPKTSHGRKPELHSHTEPSITVSKPTIANEVLNIIPSHDDENPQSISRNSKLITGIKVGGNKRLLRKNDFSYTNKLTSQQKGSSVINEPVTISKSMSNPSDENQSSSNKGLSMKGVSGTTTPSSTLSKDFPVSNDRIHTTQINDEQTQTETNDGNHVSSVTQTDSPIKNSNMTRTLDSTIVSVKKIKENLKTTDGKHDDKIFGKGHVTDEDKSNTKPKSPLVNKDPMLNENVGEDTKILVVGQLSPSIITGNGRLASEAVESGQLSMPHGLSNSNAFVVNSGPRFVNNHVSMEKINRKQTKDGLNKGQKIVNKLSNSDMPSNDDQSSINIITTDYISKTGNLQVSKETTVQPEHNTVPGSIVTGSLGIEQLVARNTLSARPTFVSVVPTPPKSHLSNFIERNFDDQAVNGKKVQSINTLNVSPNEKTNFDDQAVNGNRVQNINTLNVSPNKKTTFDDQVVNGKRVQSINTLNVSHNEKTHFDDQAVNGNRVQNIKTLNVSPNNKTTFDDQAVNGNRVQNVNLLNVSPNEKTNFEDQVVNGNRVQNINALDVSPNEKTHFDDQAVNGNRVQSINTVNVSPNEKTNVDDQAVNGNRVQNINALDVSPNEKPNFDDQAVYGNRVQNINALDVSPNEKTNFDDQAVYGNRVQNINALNVSPNENTNIGNSITLNLKVHSDGENSIHNTYDNNVNSDLFKSGVSVKSLSTDSPVSSNTDESLFVVTASLQSTQTKVQKAKSKEDKNKSLGTIVVPNKQMAGFVPMKTIVDPLQQFSKNKTEFSDDQQMRDNISAGKTLSKVPTGLTIQILPSNNDKNAHVGSKKAMSRFSRKLKKTGKIAVITKPGTSNSQTLSTATEKQHHKNMDSLNSDLFETKHTRIINVDGSEPTSTNKQPSKRLLMFPGMVQSITNFENNRVLYNAFRKFKLAGLKRQRRSTSIPSFLQKRLDKPIKVYNNAYESGKRSQNSIQIKGTNKVRKMFFEVPNNTQGSIETPTESYKDSKILKTKPEMEVSLNSPLENMKNSVHQSEKYSGSSGVVIHRYTTEKPRLQKRRKSRHTKRHIKDGLFRRISRSLSNGLPIYSKTKKESTLEKKRTKPGKSLSNGNGMRINLGNIEQTQQAKSRSKDVIKVNRILSQSRVFMSGDHFPVSKTAIKPMNVFYDTKFELPKTSNSADSIPKQNDQWYEMPQSNIKSILKTDQHDINNDNNDNNHNSFPVDTAIPLNRRKMPTYKSPFIPSNQMIDNPTKTDEVKPTKILSYHSSDSSSNGLSSKPDKSFVFNPQPHHDSITDRTKFVSGLSEFNDMAVENDFPNFNNQKPSESNLNGHNDYILNLNDIGTGQIDKSPLDNIRPNVINLSNIKIVPGGCIIEGRFYRYEELPKFIQDFYDNKTKNEHLKLSLGDVENVLNDYTENTGSISQSFSTDFPMLELIKGNDSSPFSIQLPGDSQGYDILVDPNLHEGSLELAVLHANNFAAGNDRFGSPRTMVSRPDINNRQTKMKGKENNRQLLSPVLKWSEGVNDKAVTDLAPIPNYQVASDIRVVNSLSADRFRAQNDDPNDFSVSQLNGNRFGSYNNGMKEVISLPGMRIKDQKVLTKFFNPIHISSKKTIPLVQRKTIHQYKKIDGAPSDIILRGFLDIPQNSMAAKLPLSKPFKKTENQNTKTGGVARKLGLVRKQAKPDAQSNDEAEELVFKNPRQNMANHNAQSNNVANKLGFRSLVLENAFKDPPLNAVAGKLSLNSQVQDKPIQNVQSSGKAIKNTPPFGGANKLGLKSKVQDKASQDSQSNTIKEKVQDKKQSDDKADKLKSNKVILQGKTQSDDKADNLKSNKVIQANDHRETSRVDLVSGSSINTKPRDTYPHNMRKNNIDDKLNKHKGKHGTSHNDMWLNGLDGKPIERLNTGIQDKIPNDIKSNSVATNKRLNSRKQGKTIRHEKDKIPNDIKSNSVATNKRLNSRKQGKTIRHEKDKIPNDIKSNSVATNKRLNSRQQDKTIRHEKQLNRVVTKNTKRPKKTVLRDGALKPNDKVFSIFKDNKHKSKQLKNNPFANLKNILKATSSAKKSIASNVRSVQKGPRTFFDIIENNIISPFKSVPVDTQLKDNFASNFNLGEILKNGVSAFHHEPVTFPNFIAPPKRNLIMSPTASVPLHLAGQHNLESIMNKIVTTPFGMRQNTIMNIFG</sequence>
<feature type="compositionally biased region" description="Polar residues" evidence="1">
    <location>
        <begin position="515"/>
        <end position="547"/>
    </location>
</feature>
<feature type="compositionally biased region" description="Polar residues" evidence="1">
    <location>
        <begin position="2310"/>
        <end position="2320"/>
    </location>
</feature>
<feature type="compositionally biased region" description="Basic and acidic residues" evidence="1">
    <location>
        <begin position="573"/>
        <end position="590"/>
    </location>
</feature>
<feature type="signal peptide" evidence="2">
    <location>
        <begin position="1"/>
        <end position="21"/>
    </location>
</feature>
<feature type="compositionally biased region" description="Polar residues" evidence="1">
    <location>
        <begin position="363"/>
        <end position="380"/>
    </location>
</feature>
<dbReference type="EMBL" id="UYJE01005055">
    <property type="protein sequence ID" value="VDI33518.1"/>
    <property type="molecule type" value="Genomic_DNA"/>
</dbReference>
<reference evidence="3" key="1">
    <citation type="submission" date="2018-11" db="EMBL/GenBank/DDBJ databases">
        <authorList>
            <person name="Alioto T."/>
            <person name="Alioto T."/>
        </authorList>
    </citation>
    <scope>NUCLEOTIDE SEQUENCE</scope>
</reference>
<keyword evidence="4" id="KW-1185">Reference proteome</keyword>
<feature type="region of interest" description="Disordered" evidence="1">
    <location>
        <begin position="178"/>
        <end position="219"/>
    </location>
</feature>
<feature type="region of interest" description="Disordered" evidence="1">
    <location>
        <begin position="1452"/>
        <end position="1480"/>
    </location>
</feature>
<accession>A0A8B6EG98</accession>
<keyword evidence="2" id="KW-0732">Signal</keyword>
<protein>
    <submittedName>
        <fullName evidence="3">Uncharacterized protein</fullName>
    </submittedName>
</protein>
<feature type="region of interest" description="Disordered" evidence="1">
    <location>
        <begin position="267"/>
        <end position="331"/>
    </location>
</feature>
<evidence type="ECO:0000256" key="2">
    <source>
        <dbReference type="SAM" id="SignalP"/>
    </source>
</evidence>
<feature type="chain" id="PRO_5032504633" evidence="2">
    <location>
        <begin position="22"/>
        <end position="2546"/>
    </location>
</feature>
<feature type="compositionally biased region" description="Polar residues" evidence="1">
    <location>
        <begin position="493"/>
        <end position="503"/>
    </location>
</feature>
<evidence type="ECO:0000313" key="3">
    <source>
        <dbReference type="EMBL" id="VDI33518.1"/>
    </source>
</evidence>
<feature type="compositionally biased region" description="Polar residues" evidence="1">
    <location>
        <begin position="2279"/>
        <end position="2289"/>
    </location>
</feature>
<feature type="region of interest" description="Disordered" evidence="1">
    <location>
        <begin position="2120"/>
        <end position="2257"/>
    </location>
</feature>
<feature type="compositionally biased region" description="Polar residues" evidence="1">
    <location>
        <begin position="452"/>
        <end position="486"/>
    </location>
</feature>
<feature type="compositionally biased region" description="Low complexity" evidence="1">
    <location>
        <begin position="319"/>
        <end position="331"/>
    </location>
</feature>
<dbReference type="OrthoDB" id="6121627at2759"/>
<feature type="compositionally biased region" description="Basic and acidic residues" evidence="1">
    <location>
        <begin position="2299"/>
        <end position="2308"/>
    </location>
</feature>
<comment type="caution">
    <text evidence="3">The sequence shown here is derived from an EMBL/GenBank/DDBJ whole genome shotgun (WGS) entry which is preliminary data.</text>
</comment>
<organism evidence="3 4">
    <name type="scientific">Mytilus galloprovincialis</name>
    <name type="common">Mediterranean mussel</name>
    <dbReference type="NCBI Taxonomy" id="29158"/>
    <lineage>
        <taxon>Eukaryota</taxon>
        <taxon>Metazoa</taxon>
        <taxon>Spiralia</taxon>
        <taxon>Lophotrochozoa</taxon>
        <taxon>Mollusca</taxon>
        <taxon>Bivalvia</taxon>
        <taxon>Autobranchia</taxon>
        <taxon>Pteriomorphia</taxon>
        <taxon>Mytilida</taxon>
        <taxon>Mytiloidea</taxon>
        <taxon>Mytilidae</taxon>
        <taxon>Mytilinae</taxon>
        <taxon>Mytilus</taxon>
    </lineage>
</organism>
<evidence type="ECO:0000256" key="1">
    <source>
        <dbReference type="SAM" id="MobiDB-lite"/>
    </source>
</evidence>
<feature type="compositionally biased region" description="Basic and acidic residues" evidence="1">
    <location>
        <begin position="2186"/>
        <end position="2195"/>
    </location>
</feature>
<dbReference type="Proteomes" id="UP000596742">
    <property type="component" value="Unassembled WGS sequence"/>
</dbReference>
<gene>
    <name evidence="3" type="ORF">MGAL_10B016116</name>
</gene>
<feature type="region of interest" description="Disordered" evidence="1">
    <location>
        <begin position="353"/>
        <end position="401"/>
    </location>
</feature>
<feature type="region of interest" description="Disordered" evidence="1">
    <location>
        <begin position="573"/>
        <end position="605"/>
    </location>
</feature>
<feature type="region of interest" description="Disordered" evidence="1">
    <location>
        <begin position="2275"/>
        <end position="2334"/>
    </location>
</feature>